<reference evidence="2" key="1">
    <citation type="journal article" date="2014" name="Int. J. Syst. Evol. Microbiol.">
        <title>Complete genome sequence of Corynebacterium casei LMG S-19264T (=DSM 44701T), isolated from a smear-ripened cheese.</title>
        <authorList>
            <consortium name="US DOE Joint Genome Institute (JGI-PGF)"/>
            <person name="Walter F."/>
            <person name="Albersmeier A."/>
            <person name="Kalinowski J."/>
            <person name="Ruckert C."/>
        </authorList>
    </citation>
    <scope>NUCLEOTIDE SEQUENCE</scope>
    <source>
        <strain evidence="2">CGMCC 1.15880</strain>
    </source>
</reference>
<dbReference type="InterPro" id="IPR027417">
    <property type="entry name" value="P-loop_NTPase"/>
</dbReference>
<dbReference type="SUPFAM" id="SSF52540">
    <property type="entry name" value="P-loop containing nucleoside triphosphate hydrolases"/>
    <property type="match status" value="1"/>
</dbReference>
<evidence type="ECO:0000313" key="2">
    <source>
        <dbReference type="EMBL" id="GGA29326.1"/>
    </source>
</evidence>
<keyword evidence="3" id="KW-1185">Reference proteome</keyword>
<dbReference type="RefSeq" id="WP_188677983.1">
    <property type="nucleotide sequence ID" value="NZ_BMKA01000006.1"/>
</dbReference>
<protein>
    <recommendedName>
        <fullName evidence="4">Sulfotransferase family protein</fullName>
    </recommendedName>
</protein>
<evidence type="ECO:0000313" key="3">
    <source>
        <dbReference type="Proteomes" id="UP000628017"/>
    </source>
</evidence>
<gene>
    <name evidence="2" type="ORF">GCM10011498_33100</name>
</gene>
<feature type="coiled-coil region" evidence="1">
    <location>
        <begin position="333"/>
        <end position="365"/>
    </location>
</feature>
<dbReference type="EMBL" id="BMKA01000006">
    <property type="protein sequence ID" value="GGA29326.1"/>
    <property type="molecule type" value="Genomic_DNA"/>
</dbReference>
<proteinExistence type="predicted"/>
<dbReference type="Gene3D" id="3.40.50.300">
    <property type="entry name" value="P-loop containing nucleotide triphosphate hydrolases"/>
    <property type="match status" value="1"/>
</dbReference>
<evidence type="ECO:0008006" key="4">
    <source>
        <dbReference type="Google" id="ProtNLM"/>
    </source>
</evidence>
<evidence type="ECO:0000256" key="1">
    <source>
        <dbReference type="SAM" id="Coils"/>
    </source>
</evidence>
<accession>A0A916VSB6</accession>
<organism evidence="2 3">
    <name type="scientific">Neptunicoccus cionae</name>
    <dbReference type="NCBI Taxonomy" id="2035344"/>
    <lineage>
        <taxon>Bacteria</taxon>
        <taxon>Pseudomonadati</taxon>
        <taxon>Pseudomonadota</taxon>
        <taxon>Alphaproteobacteria</taxon>
        <taxon>Rhodobacterales</taxon>
        <taxon>Paracoccaceae</taxon>
        <taxon>Neptunicoccus</taxon>
    </lineage>
</organism>
<sequence>MKLALHIGTTKTGTTSCQHWFAGNREALAQQGVIYPESLGEVNHRKLMVYGRDSDKPDEAFRRNGVHTKDDHAAFRKTLEAEFAAEVAAHPQARHWVISNEHLHSKITTVRMIRRVRDFLAPHFSEITVYLHLRPQVDLLVSGASQRARLGKPVTPAALTRKSVSENSAYFNYDQIVSRWEEVFGADNLRVVPFLRQNNITAHLAEEIGIDRSGLNDVPHHNEAIDWRAMGLVNALGEHRSELGNLTAALDLRNIPVEEPLQIGRTMAQEVQERFNRTNNRLIKRRPDLEAGDLIPDWTRYDEVPNIYRLDDNALFGAQLAHVLTHYRQGLALERARALLAEAALDFAEKRKNIAREKLEQARATLDLKAPQDKYGAEIATLQARAGELGDRFGKGPKG</sequence>
<keyword evidence="1" id="KW-0175">Coiled coil</keyword>
<comment type="caution">
    <text evidence="2">The sequence shown here is derived from an EMBL/GenBank/DDBJ whole genome shotgun (WGS) entry which is preliminary data.</text>
</comment>
<name>A0A916VSB6_9RHOB</name>
<reference evidence="2" key="2">
    <citation type="submission" date="2020-09" db="EMBL/GenBank/DDBJ databases">
        <authorList>
            <person name="Sun Q."/>
            <person name="Zhou Y."/>
        </authorList>
    </citation>
    <scope>NUCLEOTIDE SEQUENCE</scope>
    <source>
        <strain evidence="2">CGMCC 1.15880</strain>
    </source>
</reference>
<dbReference type="AlphaFoldDB" id="A0A916VSB6"/>
<dbReference type="Proteomes" id="UP000628017">
    <property type="component" value="Unassembled WGS sequence"/>
</dbReference>